<accession>A0A151NPY0</accession>
<proteinExistence type="predicted"/>
<dbReference type="AlphaFoldDB" id="A0A151NPY0"/>
<name>A0A151NPY0_ALLMI</name>
<reference evidence="1 2" key="1">
    <citation type="journal article" date="2012" name="Genome Biol.">
        <title>Sequencing three crocodilian genomes to illuminate the evolution of archosaurs and amniotes.</title>
        <authorList>
            <person name="St John J.A."/>
            <person name="Braun E.L."/>
            <person name="Isberg S.R."/>
            <person name="Miles L.G."/>
            <person name="Chong A.Y."/>
            <person name="Gongora J."/>
            <person name="Dalzell P."/>
            <person name="Moran C."/>
            <person name="Bed'hom B."/>
            <person name="Abzhanov A."/>
            <person name="Burgess S.C."/>
            <person name="Cooksey A.M."/>
            <person name="Castoe T.A."/>
            <person name="Crawford N.G."/>
            <person name="Densmore L.D."/>
            <person name="Drew J.C."/>
            <person name="Edwards S.V."/>
            <person name="Faircloth B.C."/>
            <person name="Fujita M.K."/>
            <person name="Greenwold M.J."/>
            <person name="Hoffmann F.G."/>
            <person name="Howard J.M."/>
            <person name="Iguchi T."/>
            <person name="Janes D.E."/>
            <person name="Khan S.Y."/>
            <person name="Kohno S."/>
            <person name="de Koning A.J."/>
            <person name="Lance S.L."/>
            <person name="McCarthy F.M."/>
            <person name="McCormack J.E."/>
            <person name="Merchant M.E."/>
            <person name="Peterson D.G."/>
            <person name="Pollock D.D."/>
            <person name="Pourmand N."/>
            <person name="Raney B.J."/>
            <person name="Roessler K.A."/>
            <person name="Sanford J.R."/>
            <person name="Sawyer R.H."/>
            <person name="Schmidt C.J."/>
            <person name="Triplett E.W."/>
            <person name="Tuberville T.D."/>
            <person name="Venegas-Anaya M."/>
            <person name="Howard J.T."/>
            <person name="Jarvis E.D."/>
            <person name="Guillette L.J.Jr."/>
            <person name="Glenn T.C."/>
            <person name="Green R.E."/>
            <person name="Ray D.A."/>
        </authorList>
    </citation>
    <scope>NUCLEOTIDE SEQUENCE [LARGE SCALE GENOMIC DNA]</scope>
    <source>
        <strain evidence="1">KSC_2009_1</strain>
    </source>
</reference>
<dbReference type="Proteomes" id="UP000050525">
    <property type="component" value="Unassembled WGS sequence"/>
</dbReference>
<dbReference type="EMBL" id="AKHW03002440">
    <property type="protein sequence ID" value="KYO38770.1"/>
    <property type="molecule type" value="Genomic_DNA"/>
</dbReference>
<protein>
    <submittedName>
        <fullName evidence="1">Uncharacterized protein</fullName>
    </submittedName>
</protein>
<keyword evidence="2" id="KW-1185">Reference proteome</keyword>
<evidence type="ECO:0000313" key="1">
    <source>
        <dbReference type="EMBL" id="KYO38770.1"/>
    </source>
</evidence>
<gene>
    <name evidence="1" type="ORF">Y1Q_0023456</name>
</gene>
<sequence length="66" mass="7454">MIITQTVAPEFQLVPQLIYAGLGKLGVSPDLGWSGFFPPYDWTIQQRWVTAKEMLLDLCKEKASLL</sequence>
<evidence type="ECO:0000313" key="2">
    <source>
        <dbReference type="Proteomes" id="UP000050525"/>
    </source>
</evidence>
<comment type="caution">
    <text evidence="1">The sequence shown here is derived from an EMBL/GenBank/DDBJ whole genome shotgun (WGS) entry which is preliminary data.</text>
</comment>
<organism evidence="1 2">
    <name type="scientific">Alligator mississippiensis</name>
    <name type="common">American alligator</name>
    <dbReference type="NCBI Taxonomy" id="8496"/>
    <lineage>
        <taxon>Eukaryota</taxon>
        <taxon>Metazoa</taxon>
        <taxon>Chordata</taxon>
        <taxon>Craniata</taxon>
        <taxon>Vertebrata</taxon>
        <taxon>Euteleostomi</taxon>
        <taxon>Archelosauria</taxon>
        <taxon>Archosauria</taxon>
        <taxon>Crocodylia</taxon>
        <taxon>Alligatoridae</taxon>
        <taxon>Alligatorinae</taxon>
        <taxon>Alligator</taxon>
    </lineage>
</organism>